<reference evidence="2" key="1">
    <citation type="submission" date="2018-06" db="EMBL/GenBank/DDBJ databases">
        <authorList>
            <person name="Zhirakovskaya E."/>
        </authorList>
    </citation>
    <scope>NUCLEOTIDE SEQUENCE</scope>
</reference>
<evidence type="ECO:0000256" key="1">
    <source>
        <dbReference type="SAM" id="Phobius"/>
    </source>
</evidence>
<dbReference type="AlphaFoldDB" id="A0A3B0YIP3"/>
<dbReference type="Pfam" id="PF07963">
    <property type="entry name" value="N_methyl"/>
    <property type="match status" value="1"/>
</dbReference>
<gene>
    <name evidence="2" type="ORF">MNBD_GAMMA12-452</name>
</gene>
<name>A0A3B0YIP3_9ZZZZ</name>
<dbReference type="EMBL" id="UOFL01000171">
    <property type="protein sequence ID" value="VAW79271.1"/>
    <property type="molecule type" value="Genomic_DNA"/>
</dbReference>
<evidence type="ECO:0000313" key="2">
    <source>
        <dbReference type="EMBL" id="VAW79271.1"/>
    </source>
</evidence>
<dbReference type="InterPro" id="IPR012902">
    <property type="entry name" value="N_methyl_site"/>
</dbReference>
<dbReference type="SUPFAM" id="SSF54523">
    <property type="entry name" value="Pili subunits"/>
    <property type="match status" value="1"/>
</dbReference>
<dbReference type="InterPro" id="IPR045584">
    <property type="entry name" value="Pilin-like"/>
</dbReference>
<dbReference type="PROSITE" id="PS00409">
    <property type="entry name" value="PROKAR_NTER_METHYL"/>
    <property type="match status" value="1"/>
</dbReference>
<proteinExistence type="predicted"/>
<organism evidence="2">
    <name type="scientific">hydrothermal vent metagenome</name>
    <dbReference type="NCBI Taxonomy" id="652676"/>
    <lineage>
        <taxon>unclassified sequences</taxon>
        <taxon>metagenomes</taxon>
        <taxon>ecological metagenomes</taxon>
    </lineage>
</organism>
<accession>A0A3B0YIP3</accession>
<keyword evidence="1" id="KW-0812">Transmembrane</keyword>
<dbReference type="NCBIfam" id="TIGR02532">
    <property type="entry name" value="IV_pilin_GFxxxE"/>
    <property type="match status" value="1"/>
</dbReference>
<keyword evidence="1" id="KW-1133">Transmembrane helix</keyword>
<sequence length="228" mass="24974">MLTVTSPANKLMTMHYGRKGFTLIEMAIVLVIMGLILGGLLTPLSAKMDNERRVSTTKSLDDIKKALFGFAVINKRLPCPDTSGDGIEESSCLNIEGEIPWVTLGVKRYDAWGRPYRYRVDNLYSVNIADPPNTTSNLQIRDRAGNALTAVNPNAATAVIFSCGSNGKPDDDNDADNAINSDANCLNTGTANNIYTQDITTKDQFDDQLVWISRNTLLNQLITSGKWP</sequence>
<feature type="transmembrane region" description="Helical" evidence="1">
    <location>
        <begin position="20"/>
        <end position="44"/>
    </location>
</feature>
<protein>
    <submittedName>
        <fullName evidence="2">Uncharacterized protein</fullName>
    </submittedName>
</protein>
<keyword evidence="1" id="KW-0472">Membrane</keyword>